<dbReference type="STRING" id="859194.MHF_0203"/>
<feature type="region of interest" description="Disordered" evidence="1">
    <location>
        <begin position="27"/>
        <end position="49"/>
    </location>
</feature>
<evidence type="ECO:0000256" key="2">
    <source>
        <dbReference type="SAM" id="SignalP"/>
    </source>
</evidence>
<name>F6FGB2_MYCHI</name>
<organism evidence="3 4">
    <name type="scientific">Mycoplasma haemofelis (strain Ohio2)</name>
    <dbReference type="NCBI Taxonomy" id="859194"/>
    <lineage>
        <taxon>Bacteria</taxon>
        <taxon>Bacillati</taxon>
        <taxon>Mycoplasmatota</taxon>
        <taxon>Mollicutes</taxon>
        <taxon>Mycoplasmataceae</taxon>
        <taxon>Mycoplasma</taxon>
    </lineage>
</organism>
<dbReference type="HOGENOM" id="CLU_1756832_0_0_14"/>
<proteinExistence type="predicted"/>
<gene>
    <name evidence="3" type="ordered locus">MHF_0203</name>
</gene>
<protein>
    <recommendedName>
        <fullName evidence="5">Lipoprotein</fullName>
    </recommendedName>
</protein>
<accession>F6FGB2</accession>
<keyword evidence="2" id="KW-0732">Signal</keyword>
<feature type="signal peptide" evidence="2">
    <location>
        <begin position="1"/>
        <end position="21"/>
    </location>
</feature>
<dbReference type="KEGG" id="mhf:MHF_0203"/>
<evidence type="ECO:0000256" key="1">
    <source>
        <dbReference type="SAM" id="MobiDB-lite"/>
    </source>
</evidence>
<evidence type="ECO:0000313" key="4">
    <source>
        <dbReference type="Proteomes" id="UP000007952"/>
    </source>
</evidence>
<dbReference type="EMBL" id="CP002808">
    <property type="protein sequence ID" value="AEG72502.1"/>
    <property type="molecule type" value="Genomic_DNA"/>
</dbReference>
<dbReference type="AlphaFoldDB" id="F6FGB2"/>
<sequence>MSLKLLIPAIGGVGALGTAFAAGAFGKGGKKEDTSIKTSSPTDEIQTPVTKSKKLRKFSELKSSVSGNGKCSVFYVSELETQDNGTYEYEGYQKTFGSKEEIVQELKVDEQYLNTLICEQSIGHRKYALAKEGGNSWNLVEIQED</sequence>
<dbReference type="BioCyc" id="MHAE859194:G1GR7-200-MONOMER"/>
<feature type="chain" id="PRO_5003334085" description="Lipoprotein" evidence="2">
    <location>
        <begin position="22"/>
        <end position="145"/>
    </location>
</feature>
<feature type="compositionally biased region" description="Polar residues" evidence="1">
    <location>
        <begin position="36"/>
        <end position="49"/>
    </location>
</feature>
<evidence type="ECO:0000313" key="3">
    <source>
        <dbReference type="EMBL" id="AEG72502.1"/>
    </source>
</evidence>
<reference evidence="3 4" key="1">
    <citation type="journal article" date="2011" name="J. Bacteriol.">
        <title>Complete genome sequences of two hemotropic Mycoplasmas, Mycoplasma haemofelis strain Ohio2 and Mycoplasma suis strain Illinois.</title>
        <authorList>
            <person name="Messick J.B."/>
            <person name="Santos A.P."/>
            <person name="Guimaraes A.M."/>
        </authorList>
    </citation>
    <scope>NUCLEOTIDE SEQUENCE [LARGE SCALE GENOMIC DNA]</scope>
    <source>
        <strain evidence="3 4">Ohio2</strain>
    </source>
</reference>
<evidence type="ECO:0008006" key="5">
    <source>
        <dbReference type="Google" id="ProtNLM"/>
    </source>
</evidence>
<dbReference type="Proteomes" id="UP000007952">
    <property type="component" value="Chromosome"/>
</dbReference>
<reference key="2">
    <citation type="submission" date="2011-05" db="EMBL/GenBank/DDBJ databases">
        <title>The Genome of Mycoplasma haemofelis Strain Ohio2, a pathogenic hemoplasma of the cat.</title>
        <authorList>
            <person name="Santos A.P."/>
            <person name="Guimaraes A.M.S."/>
            <person name="SanMiguel P.J."/>
            <person name="Martin S.W."/>
            <person name="Messick J.B."/>
        </authorList>
    </citation>
    <scope>NUCLEOTIDE SEQUENCE</scope>
    <source>
        <strain>Ohio2</strain>
    </source>
</reference>